<name>A0A1I7ZRM3_9BILA</name>
<keyword evidence="1" id="KW-1185">Reference proteome</keyword>
<accession>A0A1I7ZRM3</accession>
<evidence type="ECO:0000313" key="1">
    <source>
        <dbReference type="Proteomes" id="UP000095287"/>
    </source>
</evidence>
<proteinExistence type="predicted"/>
<organism evidence="1 2">
    <name type="scientific">Steinernema glaseri</name>
    <dbReference type="NCBI Taxonomy" id="37863"/>
    <lineage>
        <taxon>Eukaryota</taxon>
        <taxon>Metazoa</taxon>
        <taxon>Ecdysozoa</taxon>
        <taxon>Nematoda</taxon>
        <taxon>Chromadorea</taxon>
        <taxon>Rhabditida</taxon>
        <taxon>Tylenchina</taxon>
        <taxon>Panagrolaimomorpha</taxon>
        <taxon>Strongyloidoidea</taxon>
        <taxon>Steinernematidae</taxon>
        <taxon>Steinernema</taxon>
    </lineage>
</organism>
<evidence type="ECO:0000313" key="2">
    <source>
        <dbReference type="WBParaSite" id="L893_g29103.t1"/>
    </source>
</evidence>
<dbReference type="AlphaFoldDB" id="A0A1I7ZRM3"/>
<sequence>MTNCAPCFVAVSPTSYFRAWTISMAQNCAPLLAPNKIPPLCLFQSYFNAGQQNQFGAEGSPVWPVGIPTHAQVALERCRRSGGVTLSKDS</sequence>
<protein>
    <submittedName>
        <fullName evidence="2">C-type lectin domain-containing protein</fullName>
    </submittedName>
</protein>
<dbReference type="Proteomes" id="UP000095287">
    <property type="component" value="Unplaced"/>
</dbReference>
<dbReference type="WBParaSite" id="L893_g29103.t1">
    <property type="protein sequence ID" value="L893_g29103.t1"/>
    <property type="gene ID" value="L893_g29103"/>
</dbReference>
<reference evidence="2" key="1">
    <citation type="submission" date="2016-11" db="UniProtKB">
        <authorList>
            <consortium name="WormBaseParasite"/>
        </authorList>
    </citation>
    <scope>IDENTIFICATION</scope>
</reference>